<evidence type="ECO:0000259" key="7">
    <source>
        <dbReference type="Pfam" id="PF06271"/>
    </source>
</evidence>
<comment type="subcellular location">
    <subcellularLocation>
        <location evidence="1">Cell membrane</location>
        <topology evidence="1">Multi-pass membrane protein</topology>
    </subcellularLocation>
</comment>
<evidence type="ECO:0000256" key="4">
    <source>
        <dbReference type="ARBA" id="ARBA00022989"/>
    </source>
</evidence>
<dbReference type="PANTHER" id="PTHR36115">
    <property type="entry name" value="PROLINE-RICH ANTIGEN HOMOLOG-RELATED"/>
    <property type="match status" value="1"/>
</dbReference>
<keyword evidence="2" id="KW-1003">Cell membrane</keyword>
<dbReference type="OrthoDB" id="5187110at2"/>
<evidence type="ECO:0000313" key="9">
    <source>
        <dbReference type="Proteomes" id="UP000023067"/>
    </source>
</evidence>
<keyword evidence="4 6" id="KW-1133">Transmembrane helix</keyword>
<gene>
    <name evidence="8" type="ORF">BF93_06470</name>
</gene>
<keyword evidence="5 6" id="KW-0472">Membrane</keyword>
<keyword evidence="9" id="KW-1185">Reference proteome</keyword>
<dbReference type="AlphaFoldDB" id="Z9JWW1"/>
<dbReference type="GO" id="GO:0005886">
    <property type="term" value="C:plasma membrane"/>
    <property type="evidence" value="ECO:0007669"/>
    <property type="project" value="UniProtKB-SubCell"/>
</dbReference>
<evidence type="ECO:0000256" key="5">
    <source>
        <dbReference type="ARBA" id="ARBA00023136"/>
    </source>
</evidence>
<dbReference type="Pfam" id="PF06271">
    <property type="entry name" value="RDD"/>
    <property type="match status" value="1"/>
</dbReference>
<dbReference type="InterPro" id="IPR051791">
    <property type="entry name" value="Pra-immunoreactive"/>
</dbReference>
<organism evidence="8 9">
    <name type="scientific">Brachybacterium phenoliresistens</name>
    <dbReference type="NCBI Taxonomy" id="396014"/>
    <lineage>
        <taxon>Bacteria</taxon>
        <taxon>Bacillati</taxon>
        <taxon>Actinomycetota</taxon>
        <taxon>Actinomycetes</taxon>
        <taxon>Micrococcales</taxon>
        <taxon>Dermabacteraceae</taxon>
        <taxon>Brachybacterium</taxon>
    </lineage>
</organism>
<evidence type="ECO:0000256" key="1">
    <source>
        <dbReference type="ARBA" id="ARBA00004651"/>
    </source>
</evidence>
<evidence type="ECO:0000256" key="3">
    <source>
        <dbReference type="ARBA" id="ARBA00022692"/>
    </source>
</evidence>
<keyword evidence="3 6" id="KW-0812">Transmembrane</keyword>
<dbReference type="STRING" id="396014.BF93_06470"/>
<evidence type="ECO:0000313" key="8">
    <source>
        <dbReference type="EMBL" id="EWS82669.1"/>
    </source>
</evidence>
<reference evidence="8 9" key="1">
    <citation type="submission" date="2014-02" db="EMBL/GenBank/DDBJ databases">
        <title>Genome sequence of Brachybacterium phenoliresistens strain W13A50.</title>
        <authorList>
            <person name="Wang X."/>
        </authorList>
    </citation>
    <scope>NUCLEOTIDE SEQUENCE [LARGE SCALE GENOMIC DNA]</scope>
    <source>
        <strain evidence="8 9">W13A50</strain>
    </source>
</reference>
<protein>
    <recommendedName>
        <fullName evidence="7">RDD domain-containing protein</fullName>
    </recommendedName>
</protein>
<dbReference type="Proteomes" id="UP000023067">
    <property type="component" value="Unassembled WGS sequence"/>
</dbReference>
<proteinExistence type="predicted"/>
<dbReference type="HOGENOM" id="CLU_110186_0_0_11"/>
<sequence length="144" mass="15452">MMERKDLASWLEGAPQDADYVRGSALGLPPDGPGSVAPFGCRVVTLLIDWAVSSGVSALVFSYDPLATLSLFAAMNLVMLTLWGATPGQLLMGLRTQPVARRTPMLLRAVLRTAVMLLVLPAAIWNRDRQPLHDVIAGTAVVRS</sequence>
<accession>Z9JWW1</accession>
<feature type="domain" description="RDD" evidence="7">
    <location>
        <begin position="63"/>
        <end position="138"/>
    </location>
</feature>
<dbReference type="EMBL" id="JDYK01000002">
    <property type="protein sequence ID" value="EWS82669.1"/>
    <property type="molecule type" value="Genomic_DNA"/>
</dbReference>
<dbReference type="InterPro" id="IPR010432">
    <property type="entry name" value="RDD"/>
</dbReference>
<evidence type="ECO:0000256" key="2">
    <source>
        <dbReference type="ARBA" id="ARBA00022475"/>
    </source>
</evidence>
<dbReference type="eggNOG" id="COG1714">
    <property type="taxonomic scope" value="Bacteria"/>
</dbReference>
<evidence type="ECO:0000256" key="6">
    <source>
        <dbReference type="SAM" id="Phobius"/>
    </source>
</evidence>
<name>Z9JWW1_9MICO</name>
<comment type="caution">
    <text evidence="8">The sequence shown here is derived from an EMBL/GenBank/DDBJ whole genome shotgun (WGS) entry which is preliminary data.</text>
</comment>
<dbReference type="PATRIC" id="fig|396014.3.peg.287"/>
<feature type="transmembrane region" description="Helical" evidence="6">
    <location>
        <begin position="106"/>
        <end position="125"/>
    </location>
</feature>
<feature type="transmembrane region" description="Helical" evidence="6">
    <location>
        <begin position="66"/>
        <end position="85"/>
    </location>
</feature>
<dbReference type="PANTHER" id="PTHR36115:SF6">
    <property type="entry name" value="PROLINE-RICH ANTIGEN HOMOLOG"/>
    <property type="match status" value="1"/>
</dbReference>